<gene>
    <name evidence="2" type="ORF">PROFUN_15450</name>
</gene>
<dbReference type="AlphaFoldDB" id="A0A2P6MWA3"/>
<dbReference type="EMBL" id="MDYQ01000354">
    <property type="protein sequence ID" value="PRP75926.1"/>
    <property type="molecule type" value="Genomic_DNA"/>
</dbReference>
<proteinExistence type="predicted"/>
<comment type="caution">
    <text evidence="2">The sequence shown here is derived from an EMBL/GenBank/DDBJ whole genome shotgun (WGS) entry which is preliminary data.</text>
</comment>
<keyword evidence="3" id="KW-1185">Reference proteome</keyword>
<evidence type="ECO:0000256" key="1">
    <source>
        <dbReference type="SAM" id="MobiDB-lite"/>
    </source>
</evidence>
<organism evidence="2 3">
    <name type="scientific">Planoprotostelium fungivorum</name>
    <dbReference type="NCBI Taxonomy" id="1890364"/>
    <lineage>
        <taxon>Eukaryota</taxon>
        <taxon>Amoebozoa</taxon>
        <taxon>Evosea</taxon>
        <taxon>Variosea</taxon>
        <taxon>Cavosteliida</taxon>
        <taxon>Cavosteliaceae</taxon>
        <taxon>Planoprotostelium</taxon>
    </lineage>
</organism>
<accession>A0A2P6MWA3</accession>
<sequence>MVSVKTNLLIFASRSKAEVVKYLNQMENRSFPARTGQWKERQETSNRKDTFNHVYQRLMRDWWESTSIKESHSPQCRWHLVGFLEFSPHSSDCPQSGGLALIKPLEPSTDDHSSPGNDEDVSPDDHAANKIKTTLTHERSFASSTSSTWTKRAAYQIVHCTILPGAHRQYAGVDVTSIKKGRRLGTTVKCGSYSHPITDRSNLYHIANATNGYQNNSRIVISTTRIFGTATITQMWGPTLSDAPTFSATREHLLLRQYFILLAATYREKEEKELIARHFTSALRGLRKIQKDPTVVHHTTSTQ</sequence>
<evidence type="ECO:0000313" key="2">
    <source>
        <dbReference type="EMBL" id="PRP75926.1"/>
    </source>
</evidence>
<evidence type="ECO:0000313" key="3">
    <source>
        <dbReference type="Proteomes" id="UP000241769"/>
    </source>
</evidence>
<name>A0A2P6MWA3_9EUKA</name>
<dbReference type="InParanoid" id="A0A2P6MWA3"/>
<dbReference type="Proteomes" id="UP000241769">
    <property type="component" value="Unassembled WGS sequence"/>
</dbReference>
<reference evidence="2 3" key="1">
    <citation type="journal article" date="2018" name="Genome Biol. Evol.">
        <title>Multiple Roots of Fruiting Body Formation in Amoebozoa.</title>
        <authorList>
            <person name="Hillmann F."/>
            <person name="Forbes G."/>
            <person name="Novohradska S."/>
            <person name="Ferling I."/>
            <person name="Riege K."/>
            <person name="Groth M."/>
            <person name="Westermann M."/>
            <person name="Marz M."/>
            <person name="Spaller T."/>
            <person name="Winckler T."/>
            <person name="Schaap P."/>
            <person name="Glockner G."/>
        </authorList>
    </citation>
    <scope>NUCLEOTIDE SEQUENCE [LARGE SCALE GENOMIC DNA]</scope>
    <source>
        <strain evidence="2 3">Jena</strain>
    </source>
</reference>
<feature type="region of interest" description="Disordered" evidence="1">
    <location>
        <begin position="97"/>
        <end position="126"/>
    </location>
</feature>
<protein>
    <submittedName>
        <fullName evidence="2">Uncharacterized protein</fullName>
    </submittedName>
</protein>